<dbReference type="GO" id="GO:0008270">
    <property type="term" value="F:zinc ion binding"/>
    <property type="evidence" value="ECO:0007669"/>
    <property type="project" value="InterPro"/>
</dbReference>
<feature type="domain" description="Enoyl reductase (ER)" evidence="6">
    <location>
        <begin position="70"/>
        <end position="396"/>
    </location>
</feature>
<dbReference type="EMBL" id="CP036402">
    <property type="protein sequence ID" value="QBI20899.1"/>
    <property type="molecule type" value="Genomic_DNA"/>
</dbReference>
<comment type="similarity">
    <text evidence="4">Belongs to the zinc-containing alcohol dehydrogenase family.</text>
</comment>
<dbReference type="Gene3D" id="3.90.180.10">
    <property type="entry name" value="Medium-chain alcohol dehydrogenases, catalytic domain"/>
    <property type="match status" value="1"/>
</dbReference>
<evidence type="ECO:0000256" key="5">
    <source>
        <dbReference type="SAM" id="MobiDB-lite"/>
    </source>
</evidence>
<feature type="region of interest" description="Disordered" evidence="5">
    <location>
        <begin position="1"/>
        <end position="46"/>
    </location>
</feature>
<dbReference type="SUPFAM" id="SSF50129">
    <property type="entry name" value="GroES-like"/>
    <property type="match status" value="1"/>
</dbReference>
<dbReference type="GO" id="GO:0016491">
    <property type="term" value="F:oxidoreductase activity"/>
    <property type="evidence" value="ECO:0007669"/>
    <property type="project" value="UniProtKB-KW"/>
</dbReference>
<feature type="compositionally biased region" description="Basic and acidic residues" evidence="5">
    <location>
        <begin position="1"/>
        <end position="30"/>
    </location>
</feature>
<dbReference type="SMART" id="SM00829">
    <property type="entry name" value="PKS_ER"/>
    <property type="match status" value="1"/>
</dbReference>
<dbReference type="InterPro" id="IPR013149">
    <property type="entry name" value="ADH-like_C"/>
</dbReference>
<evidence type="ECO:0000313" key="7">
    <source>
        <dbReference type="EMBL" id="QBI20899.1"/>
    </source>
</evidence>
<evidence type="ECO:0000256" key="1">
    <source>
        <dbReference type="ARBA" id="ARBA00022723"/>
    </source>
</evidence>
<keyword evidence="1 4" id="KW-0479">Metal-binding</keyword>
<dbReference type="InterPro" id="IPR036291">
    <property type="entry name" value="NAD(P)-bd_dom_sf"/>
</dbReference>
<evidence type="ECO:0000256" key="2">
    <source>
        <dbReference type="ARBA" id="ARBA00022833"/>
    </source>
</evidence>
<keyword evidence="8" id="KW-1185">Reference proteome</keyword>
<sequence>MGARDPRLPAHRHGQEEAVRPARQHAHDDVLEPLAPRGGRTAGGRLVPTVARRPPFRGAVVRAAVLKEFGAAPVVEEVAEPPCGPSDVLVRTSAAGVCQTDVKIVDGLVPTVELPRVPGHEIAGEVAELGRDVTGFSEGERVLVSLDVSCESCRYCLIGKFDYCEALRRVGFEQDGGWADLVRVPARNLLAVPDGVTLAEAATIPDAVGSPYHAVVGRAGVRVGDVVAVYGLGGLGLAAVQIARVAGARVIAIARTPERRELAEQLGASWSIDPRDGPVGEQVRELTDGLGVDAFFDVVGAEGTVEQGVLACRKGGQVVIVGYVVPEVSAPTVGLVYGEVSIRGSRSSTRDELERATRLVAERRVTPVIGRELGLDEVGRALEELRSGTVIGRPVLTLP</sequence>
<dbReference type="PANTHER" id="PTHR43401">
    <property type="entry name" value="L-THREONINE 3-DEHYDROGENASE"/>
    <property type="match status" value="1"/>
</dbReference>
<comment type="cofactor">
    <cofactor evidence="4">
        <name>Zn(2+)</name>
        <dbReference type="ChEBI" id="CHEBI:29105"/>
    </cofactor>
</comment>
<evidence type="ECO:0000256" key="4">
    <source>
        <dbReference type="RuleBase" id="RU361277"/>
    </source>
</evidence>
<dbReference type="InterPro" id="IPR050129">
    <property type="entry name" value="Zn_alcohol_dh"/>
</dbReference>
<evidence type="ECO:0000259" key="6">
    <source>
        <dbReference type="SMART" id="SM00829"/>
    </source>
</evidence>
<dbReference type="InterPro" id="IPR002328">
    <property type="entry name" value="ADH_Zn_CS"/>
</dbReference>
<gene>
    <name evidence="7" type="ORF">ER308_15835</name>
</gene>
<name>A0A411YIE3_9ACTN</name>
<keyword evidence="2 4" id="KW-0862">Zinc</keyword>
<dbReference type="Proteomes" id="UP000291469">
    <property type="component" value="Chromosome"/>
</dbReference>
<dbReference type="InterPro" id="IPR020843">
    <property type="entry name" value="ER"/>
</dbReference>
<evidence type="ECO:0000313" key="8">
    <source>
        <dbReference type="Proteomes" id="UP000291469"/>
    </source>
</evidence>
<dbReference type="AlphaFoldDB" id="A0A411YIE3"/>
<dbReference type="Pfam" id="PF00107">
    <property type="entry name" value="ADH_zinc_N"/>
    <property type="match status" value="1"/>
</dbReference>
<evidence type="ECO:0000256" key="3">
    <source>
        <dbReference type="ARBA" id="ARBA00023002"/>
    </source>
</evidence>
<dbReference type="PROSITE" id="PS00059">
    <property type="entry name" value="ADH_ZINC"/>
    <property type="match status" value="1"/>
</dbReference>
<dbReference type="OrthoDB" id="3567264at2"/>
<dbReference type="InterPro" id="IPR011032">
    <property type="entry name" value="GroES-like_sf"/>
</dbReference>
<dbReference type="PANTHER" id="PTHR43401:SF5">
    <property type="entry name" value="ALCOHOL DEHYDROGENASE-RELATED"/>
    <property type="match status" value="1"/>
</dbReference>
<keyword evidence="3" id="KW-0560">Oxidoreductase</keyword>
<dbReference type="Pfam" id="PF08240">
    <property type="entry name" value="ADH_N"/>
    <property type="match status" value="1"/>
</dbReference>
<reference evidence="7 8" key="1">
    <citation type="submission" date="2019-01" db="EMBL/GenBank/DDBJ databases">
        <title>Egibacter rhizosphaerae EGI 80759T.</title>
        <authorList>
            <person name="Chen D.-D."/>
            <person name="Tian Y."/>
            <person name="Jiao J.-Y."/>
            <person name="Zhang X.-T."/>
            <person name="Zhang Y.-G."/>
            <person name="Zhang Y."/>
            <person name="Xiao M."/>
            <person name="Shu W.-S."/>
            <person name="Li W.-J."/>
        </authorList>
    </citation>
    <scope>NUCLEOTIDE SEQUENCE [LARGE SCALE GENOMIC DNA]</scope>
    <source>
        <strain evidence="7 8">EGI 80759</strain>
    </source>
</reference>
<protein>
    <submittedName>
        <fullName evidence="7">Zinc-binding dehydrogenase</fullName>
    </submittedName>
</protein>
<accession>A0A411YIE3</accession>
<proteinExistence type="inferred from homology"/>
<dbReference type="InterPro" id="IPR013154">
    <property type="entry name" value="ADH-like_N"/>
</dbReference>
<dbReference type="SUPFAM" id="SSF51735">
    <property type="entry name" value="NAD(P)-binding Rossmann-fold domains"/>
    <property type="match status" value="1"/>
</dbReference>
<organism evidence="7 8">
    <name type="scientific">Egibacter rhizosphaerae</name>
    <dbReference type="NCBI Taxonomy" id="1670831"/>
    <lineage>
        <taxon>Bacteria</taxon>
        <taxon>Bacillati</taxon>
        <taxon>Actinomycetota</taxon>
        <taxon>Nitriliruptoria</taxon>
        <taxon>Egibacterales</taxon>
        <taxon>Egibacteraceae</taxon>
        <taxon>Egibacter</taxon>
    </lineage>
</organism>
<dbReference type="KEGG" id="erz:ER308_15835"/>